<sequence length="415" mass="44924">MSARQALPSTLLRLCVICATSLQSMSAGAVPDHVVDAQLAQQDGQALAKRIHHDLSQLIQQIRKEVTALSLAMRPSAQVPLDAGPLDGVDDASVTSATQLLQSLASDVVPKLAFLANLATKHQAVYTLSDAAAHDATIQLAKDMGAQVMLGENARGPKVVSASVGTRFARAVHKLVMELVENVAELCQSFMDERTRAVLAMAQKKREGAHAQLAAIPPCSRETSLSVTKKLWTLCDAAQGSKTHTPGYIARLPRSNLEAMAMVWRQNELVMRDGLDELQEAMEYEADDADMDTNSQDNDLIETDWDQTPVLTAEQKETTQQIHALLKQGLTILSMLGKSLDKREYDCDAGADAVEAMAAAQDEVIAAVLYAEDESSLPLAEAVQEYLAVCRRLRDTVKASGGLDELERTFHALNL</sequence>
<dbReference type="EMBL" id="CP119908">
    <property type="protein sequence ID" value="WFD18450.1"/>
    <property type="molecule type" value="Genomic_DNA"/>
</dbReference>
<feature type="signal peptide" evidence="1">
    <location>
        <begin position="1"/>
        <end position="21"/>
    </location>
</feature>
<keyword evidence="3" id="KW-1185">Reference proteome</keyword>
<keyword evidence="1" id="KW-0732">Signal</keyword>
<keyword evidence="2" id="KW-0378">Hydrolase</keyword>
<accession>A0AAF0E4I8</accession>
<dbReference type="Proteomes" id="UP001220961">
    <property type="component" value="Chromosome 1"/>
</dbReference>
<gene>
    <name evidence="2" type="primary">BNA5</name>
    <name evidence="2" type="ORF">MCAP1_000653</name>
</gene>
<evidence type="ECO:0000313" key="3">
    <source>
        <dbReference type="Proteomes" id="UP001220961"/>
    </source>
</evidence>
<name>A0AAF0E4I8_9BASI</name>
<dbReference type="Gene3D" id="1.20.1410.10">
    <property type="entry name" value="I/LWEQ domain"/>
    <property type="match status" value="1"/>
</dbReference>
<protein>
    <submittedName>
        <fullName evidence="2">Kynureninase</fullName>
        <ecNumber evidence="2">3.7.1.3</ecNumber>
    </submittedName>
</protein>
<dbReference type="AlphaFoldDB" id="A0AAF0E4I8"/>
<proteinExistence type="predicted"/>
<evidence type="ECO:0000256" key="1">
    <source>
        <dbReference type="SAM" id="SignalP"/>
    </source>
</evidence>
<reference evidence="2" key="1">
    <citation type="submission" date="2023-03" db="EMBL/GenBank/DDBJ databases">
        <title>Mating type loci evolution in Malassezia.</title>
        <authorList>
            <person name="Coelho M.A."/>
        </authorList>
    </citation>
    <scope>NUCLEOTIDE SEQUENCE</scope>
    <source>
        <strain evidence="2">CBS 10434</strain>
    </source>
</reference>
<dbReference type="GO" id="GO:0030429">
    <property type="term" value="F:kynureninase activity"/>
    <property type="evidence" value="ECO:0007669"/>
    <property type="project" value="UniProtKB-EC"/>
</dbReference>
<organism evidence="2 3">
    <name type="scientific">Malassezia caprae</name>
    <dbReference type="NCBI Taxonomy" id="1381934"/>
    <lineage>
        <taxon>Eukaryota</taxon>
        <taxon>Fungi</taxon>
        <taxon>Dikarya</taxon>
        <taxon>Basidiomycota</taxon>
        <taxon>Ustilaginomycotina</taxon>
        <taxon>Malasseziomycetes</taxon>
        <taxon>Malasseziales</taxon>
        <taxon>Malasseziaceae</taxon>
        <taxon>Malassezia</taxon>
    </lineage>
</organism>
<feature type="chain" id="PRO_5041930763" evidence="1">
    <location>
        <begin position="22"/>
        <end position="415"/>
    </location>
</feature>
<dbReference type="EC" id="3.7.1.3" evidence="2"/>
<evidence type="ECO:0000313" key="2">
    <source>
        <dbReference type="EMBL" id="WFD18450.1"/>
    </source>
</evidence>